<evidence type="ECO:0000313" key="2">
    <source>
        <dbReference type="EMBL" id="SDD51306.1"/>
    </source>
</evidence>
<protein>
    <submittedName>
        <fullName evidence="2">Uncharacterized protein</fullName>
    </submittedName>
</protein>
<keyword evidence="4" id="KW-1185">Reference proteome</keyword>
<organism evidence="2 5">
    <name type="scientific">Natrinema hispanicum</name>
    <dbReference type="NCBI Taxonomy" id="392421"/>
    <lineage>
        <taxon>Archaea</taxon>
        <taxon>Methanobacteriati</taxon>
        <taxon>Methanobacteriota</taxon>
        <taxon>Stenosarchaea group</taxon>
        <taxon>Halobacteria</taxon>
        <taxon>Halobacteriales</taxon>
        <taxon>Natrialbaceae</taxon>
        <taxon>Natrinema</taxon>
    </lineage>
</organism>
<dbReference type="STRING" id="392421.SAMN04488694_1314"/>
<dbReference type="RefSeq" id="WP_092935192.1">
    <property type="nucleotide sequence ID" value="NZ_FMZP01000027.1"/>
</dbReference>
<dbReference type="Proteomes" id="UP000324021">
    <property type="component" value="Unassembled WGS sequence"/>
</dbReference>
<dbReference type="AlphaFoldDB" id="A0A1G6VEN9"/>
<proteinExistence type="predicted"/>
<evidence type="ECO:0000313" key="3">
    <source>
        <dbReference type="EMBL" id="SEU04163.1"/>
    </source>
</evidence>
<feature type="region of interest" description="Disordered" evidence="1">
    <location>
        <begin position="132"/>
        <end position="151"/>
    </location>
</feature>
<evidence type="ECO:0000313" key="4">
    <source>
        <dbReference type="Proteomes" id="UP000199320"/>
    </source>
</evidence>
<name>A0A1G6VEN9_9EURY</name>
<dbReference type="Proteomes" id="UP000199320">
    <property type="component" value="Unassembled WGS sequence"/>
</dbReference>
<reference evidence="4 5" key="2">
    <citation type="submission" date="2016-10" db="EMBL/GenBank/DDBJ databases">
        <authorList>
            <person name="Varghese N."/>
            <person name="Submissions S."/>
        </authorList>
    </citation>
    <scope>NUCLEOTIDE SEQUENCE [LARGE SCALE GENOMIC DNA]</scope>
    <source>
        <strain evidence="2 5">CDM_1</strain>
        <strain evidence="4">CDM_6</strain>
    </source>
</reference>
<sequence length="151" mass="16910">MSGNNGPSLDLIARQEMSIKIQSSFTEEVAPNAHRINYAIKNGKGVGVDFWLMISRFDEYIKHVGDEFQKIVVLDNRTPKIQLFRLVRFIHFSFLTLGNAIGEGTVGEGLGCSDSEYAQDILADAEELLDESEEEYENASDVETEVTDDDE</sequence>
<dbReference type="EMBL" id="FMZP01000027">
    <property type="protein sequence ID" value="SDD51306.1"/>
    <property type="molecule type" value="Genomic_DNA"/>
</dbReference>
<evidence type="ECO:0000256" key="1">
    <source>
        <dbReference type="SAM" id="MobiDB-lite"/>
    </source>
</evidence>
<dbReference type="OrthoDB" id="204327at2157"/>
<accession>A0A1G6VEN9</accession>
<reference evidence="3" key="1">
    <citation type="submission" date="2016-10" db="EMBL/GenBank/DDBJ databases">
        <authorList>
            <person name="de Groot N.N."/>
        </authorList>
    </citation>
    <scope>NUCLEOTIDE SEQUENCE [LARGE SCALE GENOMIC DNA]</scope>
    <source>
        <strain evidence="3">CDM_6</strain>
    </source>
</reference>
<evidence type="ECO:0000313" key="5">
    <source>
        <dbReference type="Proteomes" id="UP000324021"/>
    </source>
</evidence>
<dbReference type="EMBL" id="FOIC01000031">
    <property type="protein sequence ID" value="SEU04163.1"/>
    <property type="molecule type" value="Genomic_DNA"/>
</dbReference>
<gene>
    <name evidence="3" type="ORF">SAMN04488694_1314</name>
    <name evidence="2" type="ORF">SAMN05192552_102738</name>
</gene>